<accession>A0A3P8H7V1</accession>
<dbReference type="PANTHER" id="PTHR21716">
    <property type="entry name" value="TRANSMEMBRANE PROTEIN"/>
    <property type="match status" value="1"/>
</dbReference>
<gene>
    <name evidence="7" type="ORF">HPBE_LOCUS23543</name>
</gene>
<keyword evidence="5 6" id="KW-0472">Membrane</keyword>
<feature type="transmembrane region" description="Helical" evidence="6">
    <location>
        <begin position="180"/>
        <end position="203"/>
    </location>
</feature>
<protein>
    <submittedName>
        <fullName evidence="9">AI-2E family transporter</fullName>
    </submittedName>
</protein>
<evidence type="ECO:0000256" key="1">
    <source>
        <dbReference type="ARBA" id="ARBA00004141"/>
    </source>
</evidence>
<comment type="similarity">
    <text evidence="2">Belongs to the autoinducer-2 exporter (AI-2E) (TC 2.A.86) family.</text>
</comment>
<reference evidence="7 8" key="1">
    <citation type="submission" date="2018-11" db="EMBL/GenBank/DDBJ databases">
        <authorList>
            <consortium name="Pathogen Informatics"/>
        </authorList>
    </citation>
    <scope>NUCLEOTIDE SEQUENCE [LARGE SCALE GENOMIC DNA]</scope>
</reference>
<accession>A0A183GLH4</accession>
<evidence type="ECO:0000313" key="8">
    <source>
        <dbReference type="Proteomes" id="UP000050761"/>
    </source>
</evidence>
<dbReference type="InterPro" id="IPR002549">
    <property type="entry name" value="AI-2E-like"/>
</dbReference>
<proteinExistence type="inferred from homology"/>
<evidence type="ECO:0000313" key="9">
    <source>
        <dbReference type="WBParaSite" id="HPBE_0002354401-mRNA-1"/>
    </source>
</evidence>
<feature type="transmembrane region" description="Helical" evidence="6">
    <location>
        <begin position="251"/>
        <end position="269"/>
    </location>
</feature>
<evidence type="ECO:0000256" key="2">
    <source>
        <dbReference type="ARBA" id="ARBA00009773"/>
    </source>
</evidence>
<reference evidence="9" key="2">
    <citation type="submission" date="2019-09" db="UniProtKB">
        <authorList>
            <consortium name="WormBaseParasite"/>
        </authorList>
    </citation>
    <scope>IDENTIFICATION</scope>
</reference>
<feature type="transmembrane region" description="Helical" evidence="6">
    <location>
        <begin position="12"/>
        <end position="35"/>
    </location>
</feature>
<feature type="transmembrane region" description="Helical" evidence="6">
    <location>
        <begin position="318"/>
        <end position="335"/>
    </location>
</feature>
<evidence type="ECO:0000256" key="5">
    <source>
        <dbReference type="ARBA" id="ARBA00023136"/>
    </source>
</evidence>
<dbReference type="EMBL" id="UZAH01035185">
    <property type="protein sequence ID" value="VDP39516.1"/>
    <property type="molecule type" value="Genomic_DNA"/>
</dbReference>
<dbReference type="GO" id="GO:0016020">
    <property type="term" value="C:membrane"/>
    <property type="evidence" value="ECO:0007669"/>
    <property type="project" value="UniProtKB-SubCell"/>
</dbReference>
<sequence length="380" mass="42157">MLASSLHSKMDVLSSVVVMGLLAFSSLLALMFVGFQLHNETVHIVRLASNVVNSRPDWLMLARNFTEDQLEDHDINIDDYVQQAYQQGREWLASNVRALAPEDTVRADQLEKQVKQIVDNLYKMWEERNNALPTAASPDGEVRDWKTQLMSITDLRALKVEITLIVKENLDTLMGIARSVWAILSVNIAFVLSLMGAFAGLIFSFGMDILNLLIEILAAVSEPSSPSKTLGKPAFASAVNGYDVTGAIERAIFGVFVLSSKMAVFYGLYTYFVHSLFDLNVVFVPCMLAALFAAVPIMPPYIVCIFGVFELWLVRGELSVAIVFALMSFAPQMFADATFYREVKFSHPYVTGLSIIGGMYWLGLDVSFLLLLLGTCFASL</sequence>
<keyword evidence="4 6" id="KW-1133">Transmembrane helix</keyword>
<evidence type="ECO:0000313" key="7">
    <source>
        <dbReference type="EMBL" id="VDP39516.1"/>
    </source>
</evidence>
<dbReference type="WBParaSite" id="HPBE_0002354401-mRNA-1">
    <property type="protein sequence ID" value="HPBE_0002354401-mRNA-1"/>
    <property type="gene ID" value="HPBE_0002354401"/>
</dbReference>
<organism evidence="8 9">
    <name type="scientific">Heligmosomoides polygyrus</name>
    <name type="common">Parasitic roundworm</name>
    <dbReference type="NCBI Taxonomy" id="6339"/>
    <lineage>
        <taxon>Eukaryota</taxon>
        <taxon>Metazoa</taxon>
        <taxon>Ecdysozoa</taxon>
        <taxon>Nematoda</taxon>
        <taxon>Chromadorea</taxon>
        <taxon>Rhabditida</taxon>
        <taxon>Rhabditina</taxon>
        <taxon>Rhabditomorpha</taxon>
        <taxon>Strongyloidea</taxon>
        <taxon>Heligmosomidae</taxon>
        <taxon>Heligmosomoides</taxon>
    </lineage>
</organism>
<dbReference type="OrthoDB" id="5970161at2759"/>
<keyword evidence="8" id="KW-1185">Reference proteome</keyword>
<name>A0A183GLH4_HELPZ</name>
<keyword evidence="3 6" id="KW-0812">Transmembrane</keyword>
<feature type="transmembrane region" description="Helical" evidence="6">
    <location>
        <begin position="355"/>
        <end position="378"/>
    </location>
</feature>
<dbReference type="Proteomes" id="UP000050761">
    <property type="component" value="Unassembled WGS sequence"/>
</dbReference>
<comment type="subcellular location">
    <subcellularLocation>
        <location evidence="1">Membrane</location>
        <topology evidence="1">Multi-pass membrane protein</topology>
    </subcellularLocation>
</comment>
<dbReference type="PANTHER" id="PTHR21716:SF4">
    <property type="entry name" value="TRANSMEMBRANE PROTEIN 245"/>
    <property type="match status" value="1"/>
</dbReference>
<feature type="transmembrane region" description="Helical" evidence="6">
    <location>
        <begin position="281"/>
        <end position="306"/>
    </location>
</feature>
<evidence type="ECO:0000256" key="6">
    <source>
        <dbReference type="SAM" id="Phobius"/>
    </source>
</evidence>
<evidence type="ECO:0000256" key="3">
    <source>
        <dbReference type="ARBA" id="ARBA00022692"/>
    </source>
</evidence>
<evidence type="ECO:0000256" key="4">
    <source>
        <dbReference type="ARBA" id="ARBA00022989"/>
    </source>
</evidence>
<dbReference type="AlphaFoldDB" id="A0A183GLH4"/>